<proteinExistence type="predicted"/>
<sequence>MSQVQLTDDLLSQRSIEITAYLNFLKVAVERRAVLSAKDGELQLALTLELTHTLKANLVLLLYSAMEATLVQLLDEMHDAIGANCSSADALNAQLLRVVLRTVKKDAKSTVLSSASPLHTSLFRYWMDDWKSRTSGKDKRVDGISGSVDSLVFYEQLKKFGVVAQTPNDRPPAHLTDAALQKVKTNRNELAHGEKSFTDLGRDLSVPTLEVDSLAVFDTLRKIAAEVDGYLQSRRYLAQPPALAAPAVAAAA</sequence>
<name>A0A318SFA9_9BURK</name>
<gene>
    <name evidence="2" type="ORF">DFQ15_1142</name>
</gene>
<protein>
    <recommendedName>
        <fullName evidence="1">MAE-28990/MAE-18760-like HEPN domain-containing protein</fullName>
    </recommendedName>
</protein>
<evidence type="ECO:0000313" key="3">
    <source>
        <dbReference type="Proteomes" id="UP000247540"/>
    </source>
</evidence>
<evidence type="ECO:0000313" key="2">
    <source>
        <dbReference type="EMBL" id="PYE76217.1"/>
    </source>
</evidence>
<dbReference type="Pfam" id="PF18737">
    <property type="entry name" value="HEPN_MAE_28990"/>
    <property type="match status" value="1"/>
</dbReference>
<dbReference type="RefSeq" id="WP_110465889.1">
    <property type="nucleotide sequence ID" value="NZ_JAMOFZ010000014.1"/>
</dbReference>
<dbReference type="Proteomes" id="UP000247540">
    <property type="component" value="Unassembled WGS sequence"/>
</dbReference>
<dbReference type="OrthoDB" id="571721at2"/>
<keyword evidence="3" id="KW-1185">Reference proteome</keyword>
<dbReference type="AlphaFoldDB" id="A0A318SFA9"/>
<reference evidence="2 3" key="1">
    <citation type="submission" date="2018-06" db="EMBL/GenBank/DDBJ databases">
        <title>Genomic Encyclopedia of Type Strains, Phase III (KMG-III): the genomes of soil and plant-associated and newly described type strains.</title>
        <authorList>
            <person name="Whitman W."/>
        </authorList>
    </citation>
    <scope>NUCLEOTIDE SEQUENCE [LARGE SCALE GENOMIC DNA]</scope>
    <source>
        <strain evidence="2 3">CECT 7646</strain>
    </source>
</reference>
<dbReference type="EMBL" id="QJTC01000014">
    <property type="protein sequence ID" value="PYE76217.1"/>
    <property type="molecule type" value="Genomic_DNA"/>
</dbReference>
<dbReference type="InterPro" id="IPR040788">
    <property type="entry name" value="HEPN_MAE_28990"/>
</dbReference>
<feature type="domain" description="MAE-28990/MAE-18760-like HEPN" evidence="1">
    <location>
        <begin position="11"/>
        <end position="236"/>
    </location>
</feature>
<accession>A0A318SFA9</accession>
<evidence type="ECO:0000259" key="1">
    <source>
        <dbReference type="Pfam" id="PF18737"/>
    </source>
</evidence>
<comment type="caution">
    <text evidence="2">The sequence shown here is derived from an EMBL/GenBank/DDBJ whole genome shotgun (WGS) entry which is preliminary data.</text>
</comment>
<organism evidence="2 3">
    <name type="scientific">Xylophilus ampelinus</name>
    <dbReference type="NCBI Taxonomy" id="54067"/>
    <lineage>
        <taxon>Bacteria</taxon>
        <taxon>Pseudomonadati</taxon>
        <taxon>Pseudomonadota</taxon>
        <taxon>Betaproteobacteria</taxon>
        <taxon>Burkholderiales</taxon>
        <taxon>Xylophilus</taxon>
    </lineage>
</organism>